<dbReference type="KEGG" id="npa:UCRNP2_1290"/>
<gene>
    <name evidence="5" type="ORF">UCRNP2_1290</name>
</gene>
<dbReference type="Gene3D" id="3.40.50.720">
    <property type="entry name" value="NAD(P)-binding Rossmann-like Domain"/>
    <property type="match status" value="1"/>
</dbReference>
<dbReference type="GO" id="GO:0016491">
    <property type="term" value="F:oxidoreductase activity"/>
    <property type="evidence" value="ECO:0007669"/>
    <property type="project" value="UniProtKB-KW"/>
</dbReference>
<dbReference type="OrthoDB" id="419598at2759"/>
<evidence type="ECO:0000256" key="2">
    <source>
        <dbReference type="ARBA" id="ARBA00022857"/>
    </source>
</evidence>
<dbReference type="Gene3D" id="3.90.25.10">
    <property type="entry name" value="UDP-galactose 4-epimerase, domain 1"/>
    <property type="match status" value="1"/>
</dbReference>
<evidence type="ECO:0000313" key="5">
    <source>
        <dbReference type="EMBL" id="EOD51932.1"/>
    </source>
</evidence>
<keyword evidence="2" id="KW-0521">NADP</keyword>
<feature type="domain" description="NmrA-like" evidence="4">
    <location>
        <begin position="2"/>
        <end position="223"/>
    </location>
</feature>
<keyword evidence="3" id="KW-0560">Oxidoreductase</keyword>
<sequence length="257" mass="28419">MSRVAVVGGATGVGRTIVEEIAATKRHVVFVFTRNATDVFAHQAGVFVVVVDYSSPSSIAQALRENEIDTIISTAGVYTDELAEVQFRLIDAAVQCGTVKRFVPSDRNYPLSYSVNKNKIIEKLEQTSLEFTRFIIGTFMDYYGYPHAPTYLLMMAVGIDVENAVAALPGDGNVPVTFTYSADVGKFVAAALDLPQWPTESFMAGDKLTFNEMVKLAEKARGLTEPTFQRLWLLAKNAQDANSRFIMIRLRSSKRVR</sequence>
<protein>
    <submittedName>
        <fullName evidence="5">Putative-like family protein</fullName>
    </submittedName>
</protein>
<evidence type="ECO:0000256" key="3">
    <source>
        <dbReference type="ARBA" id="ARBA00023002"/>
    </source>
</evidence>
<dbReference type="AlphaFoldDB" id="R1EWF9"/>
<dbReference type="InterPro" id="IPR051609">
    <property type="entry name" value="NmrA/Isoflavone_reductase-like"/>
</dbReference>
<comment type="similarity">
    <text evidence="1">Belongs to the NmrA-type oxidoreductase family. Isoflavone reductase subfamily.</text>
</comment>
<name>R1EWF9_BOTPV</name>
<evidence type="ECO:0000259" key="4">
    <source>
        <dbReference type="Pfam" id="PF05368"/>
    </source>
</evidence>
<dbReference type="EMBL" id="KB915794">
    <property type="protein sequence ID" value="EOD51932.1"/>
    <property type="molecule type" value="Genomic_DNA"/>
</dbReference>
<dbReference type="eggNOG" id="ENOG502SHYH">
    <property type="taxonomic scope" value="Eukaryota"/>
</dbReference>
<dbReference type="Proteomes" id="UP000013521">
    <property type="component" value="Unassembled WGS sequence"/>
</dbReference>
<dbReference type="OMA" id="RETWSIA"/>
<evidence type="ECO:0000256" key="1">
    <source>
        <dbReference type="ARBA" id="ARBA00005725"/>
    </source>
</evidence>
<accession>R1EWF9</accession>
<evidence type="ECO:0000313" key="6">
    <source>
        <dbReference type="Proteomes" id="UP000013521"/>
    </source>
</evidence>
<reference evidence="6" key="1">
    <citation type="journal article" date="2013" name="Genome Announc.">
        <title>Draft genome sequence of Neofusicoccum parvum isolate UCR-NP2, a fungal vascular pathogen associated with grapevine cankers.</title>
        <authorList>
            <person name="Blanco-Ulate B."/>
            <person name="Rolshausen P."/>
            <person name="Cantu D."/>
        </authorList>
    </citation>
    <scope>NUCLEOTIDE SEQUENCE [LARGE SCALE GENOMIC DNA]</scope>
    <source>
        <strain evidence="6">UCR-NP2</strain>
    </source>
</reference>
<dbReference type="PANTHER" id="PTHR47706:SF4">
    <property type="entry name" value="NMRA-LIKE DOMAIN-CONTAINING PROTEIN"/>
    <property type="match status" value="1"/>
</dbReference>
<dbReference type="SUPFAM" id="SSF51735">
    <property type="entry name" value="NAD(P)-binding Rossmann-fold domains"/>
    <property type="match status" value="1"/>
</dbReference>
<dbReference type="InterPro" id="IPR036291">
    <property type="entry name" value="NAD(P)-bd_dom_sf"/>
</dbReference>
<proteinExistence type="inferred from homology"/>
<dbReference type="HOGENOM" id="CLU_044876_0_1_1"/>
<dbReference type="PANTHER" id="PTHR47706">
    <property type="entry name" value="NMRA-LIKE FAMILY PROTEIN"/>
    <property type="match status" value="1"/>
</dbReference>
<dbReference type="InterPro" id="IPR008030">
    <property type="entry name" value="NmrA-like"/>
</dbReference>
<organism evidence="5 6">
    <name type="scientific">Botryosphaeria parva (strain UCR-NP2)</name>
    <name type="common">Grapevine canker fungus</name>
    <name type="synonym">Neofusicoccum parvum</name>
    <dbReference type="NCBI Taxonomy" id="1287680"/>
    <lineage>
        <taxon>Eukaryota</taxon>
        <taxon>Fungi</taxon>
        <taxon>Dikarya</taxon>
        <taxon>Ascomycota</taxon>
        <taxon>Pezizomycotina</taxon>
        <taxon>Dothideomycetes</taxon>
        <taxon>Dothideomycetes incertae sedis</taxon>
        <taxon>Botryosphaeriales</taxon>
        <taxon>Botryosphaeriaceae</taxon>
        <taxon>Neofusicoccum</taxon>
    </lineage>
</organism>
<dbReference type="Pfam" id="PF05368">
    <property type="entry name" value="NmrA"/>
    <property type="match status" value="1"/>
</dbReference>